<keyword evidence="2" id="KW-1185">Reference proteome</keyword>
<sequence length="66" mass="7464">MASNFRSVVLSVTLSLKNLHSKYSITPKLINKNTSATAKKSKRITFLTSKFTIRFLARIAPKIRPK</sequence>
<comment type="caution">
    <text evidence="1">The sequence shown here is derived from an EMBL/GenBank/DDBJ whole genome shotgun (WGS) entry which is preliminary data.</text>
</comment>
<evidence type="ECO:0000313" key="1">
    <source>
        <dbReference type="EMBL" id="GLS82865.1"/>
    </source>
</evidence>
<proteinExistence type="predicted"/>
<name>A0AA37WXR2_9GAMM</name>
<gene>
    <name evidence="1" type="ORF">GCM10007894_08420</name>
</gene>
<evidence type="ECO:0000313" key="2">
    <source>
        <dbReference type="Proteomes" id="UP001157439"/>
    </source>
</evidence>
<dbReference type="Proteomes" id="UP001157439">
    <property type="component" value="Unassembled WGS sequence"/>
</dbReference>
<dbReference type="EMBL" id="BSPO01000002">
    <property type="protein sequence ID" value="GLS82865.1"/>
    <property type="molecule type" value="Genomic_DNA"/>
</dbReference>
<organism evidence="1 2">
    <name type="scientific">Paraferrimonas haliotis</name>
    <dbReference type="NCBI Taxonomy" id="2013866"/>
    <lineage>
        <taxon>Bacteria</taxon>
        <taxon>Pseudomonadati</taxon>
        <taxon>Pseudomonadota</taxon>
        <taxon>Gammaproteobacteria</taxon>
        <taxon>Alteromonadales</taxon>
        <taxon>Ferrimonadaceae</taxon>
        <taxon>Paraferrimonas</taxon>
    </lineage>
</organism>
<dbReference type="AlphaFoldDB" id="A0AA37WXR2"/>
<protein>
    <submittedName>
        <fullName evidence="1">Uncharacterized protein</fullName>
    </submittedName>
</protein>
<reference evidence="1 2" key="1">
    <citation type="journal article" date="2014" name="Int. J. Syst. Evol. Microbiol.">
        <title>Complete genome sequence of Corynebacterium casei LMG S-19264T (=DSM 44701T), isolated from a smear-ripened cheese.</title>
        <authorList>
            <consortium name="US DOE Joint Genome Institute (JGI-PGF)"/>
            <person name="Walter F."/>
            <person name="Albersmeier A."/>
            <person name="Kalinowski J."/>
            <person name="Ruckert C."/>
        </authorList>
    </citation>
    <scope>NUCLEOTIDE SEQUENCE [LARGE SCALE GENOMIC DNA]</scope>
    <source>
        <strain evidence="1 2">NBRC 112785</strain>
    </source>
</reference>
<accession>A0AA37WXR2</accession>